<dbReference type="CDD" id="cd17502">
    <property type="entry name" value="MFS_Azr1_MDR_like"/>
    <property type="match status" value="1"/>
</dbReference>
<evidence type="ECO:0000313" key="9">
    <source>
        <dbReference type="EMBL" id="UNI24280.1"/>
    </source>
</evidence>
<evidence type="ECO:0000256" key="7">
    <source>
        <dbReference type="SAM" id="Phobius"/>
    </source>
</evidence>
<feature type="transmembrane region" description="Helical" evidence="7">
    <location>
        <begin position="72"/>
        <end position="90"/>
    </location>
</feature>
<evidence type="ECO:0000256" key="5">
    <source>
        <dbReference type="ARBA" id="ARBA00023136"/>
    </source>
</evidence>
<feature type="transmembrane region" description="Helical" evidence="7">
    <location>
        <begin position="349"/>
        <end position="369"/>
    </location>
</feature>
<keyword evidence="5 7" id="KW-0472">Membrane</keyword>
<name>A0A9Q8QR18_9HYPO</name>
<feature type="compositionally biased region" description="Basic and acidic residues" evidence="6">
    <location>
        <begin position="39"/>
        <end position="55"/>
    </location>
</feature>
<feature type="transmembrane region" description="Helical" evidence="7">
    <location>
        <begin position="307"/>
        <end position="328"/>
    </location>
</feature>
<feature type="transmembrane region" description="Helical" evidence="7">
    <location>
        <begin position="204"/>
        <end position="224"/>
    </location>
</feature>
<dbReference type="Gene3D" id="1.20.1250.20">
    <property type="entry name" value="MFS general substrate transporter like domains"/>
    <property type="match status" value="1"/>
</dbReference>
<evidence type="ECO:0000256" key="4">
    <source>
        <dbReference type="ARBA" id="ARBA00022989"/>
    </source>
</evidence>
<feature type="transmembrane region" description="Helical" evidence="7">
    <location>
        <begin position="381"/>
        <end position="399"/>
    </location>
</feature>
<dbReference type="GO" id="GO:0005886">
    <property type="term" value="C:plasma membrane"/>
    <property type="evidence" value="ECO:0007669"/>
    <property type="project" value="TreeGrafter"/>
</dbReference>
<dbReference type="Gene3D" id="1.20.1720.10">
    <property type="entry name" value="Multidrug resistance protein D"/>
    <property type="match status" value="1"/>
</dbReference>
<dbReference type="PROSITE" id="PS50850">
    <property type="entry name" value="MFS"/>
    <property type="match status" value="1"/>
</dbReference>
<dbReference type="Pfam" id="PF07690">
    <property type="entry name" value="MFS_1"/>
    <property type="match status" value="1"/>
</dbReference>
<dbReference type="GO" id="GO:0022857">
    <property type="term" value="F:transmembrane transporter activity"/>
    <property type="evidence" value="ECO:0007669"/>
    <property type="project" value="InterPro"/>
</dbReference>
<reference evidence="9" key="1">
    <citation type="submission" date="2021-11" db="EMBL/GenBank/DDBJ databases">
        <title>Purpureocillium_takamizusanense_genome.</title>
        <authorList>
            <person name="Nguyen N.-H."/>
        </authorList>
    </citation>
    <scope>NUCLEOTIDE SEQUENCE</scope>
    <source>
        <strain evidence="9">PT3</strain>
    </source>
</reference>
<feature type="domain" description="Major facilitator superfamily (MFS) profile" evidence="8">
    <location>
        <begin position="75"/>
        <end position="569"/>
    </location>
</feature>
<dbReference type="OrthoDB" id="10021397at2759"/>
<feature type="transmembrane region" description="Helical" evidence="7">
    <location>
        <begin position="110"/>
        <end position="128"/>
    </location>
</feature>
<keyword evidence="4 7" id="KW-1133">Transmembrane helix</keyword>
<dbReference type="FunFam" id="1.20.1720.10:FF:000012">
    <property type="entry name" value="MFS toxin efflux pump (AflT)"/>
    <property type="match status" value="1"/>
</dbReference>
<keyword evidence="2" id="KW-0813">Transport</keyword>
<evidence type="ECO:0000256" key="1">
    <source>
        <dbReference type="ARBA" id="ARBA00004141"/>
    </source>
</evidence>
<dbReference type="AlphaFoldDB" id="A0A9Q8QR18"/>
<dbReference type="Proteomes" id="UP000829364">
    <property type="component" value="Chromosome 11"/>
</dbReference>
<feature type="transmembrane region" description="Helical" evidence="7">
    <location>
        <begin position="140"/>
        <end position="166"/>
    </location>
</feature>
<dbReference type="EMBL" id="CP086364">
    <property type="protein sequence ID" value="UNI24280.1"/>
    <property type="molecule type" value="Genomic_DNA"/>
</dbReference>
<organism evidence="9 10">
    <name type="scientific">Purpureocillium takamizusanense</name>
    <dbReference type="NCBI Taxonomy" id="2060973"/>
    <lineage>
        <taxon>Eukaryota</taxon>
        <taxon>Fungi</taxon>
        <taxon>Dikarya</taxon>
        <taxon>Ascomycota</taxon>
        <taxon>Pezizomycotina</taxon>
        <taxon>Sordariomycetes</taxon>
        <taxon>Hypocreomycetidae</taxon>
        <taxon>Hypocreales</taxon>
        <taxon>Ophiocordycipitaceae</taxon>
        <taxon>Purpureocillium</taxon>
    </lineage>
</organism>
<evidence type="ECO:0000313" key="10">
    <source>
        <dbReference type="Proteomes" id="UP000829364"/>
    </source>
</evidence>
<dbReference type="PANTHER" id="PTHR23501:SF201">
    <property type="entry name" value="MFS AFLATOXIN EFFLUX PUMP"/>
    <property type="match status" value="1"/>
</dbReference>
<sequence length="577" mass="61886">MSEKAAATCTMPPAASEHNMNAAREAHSSTGADLELAPDNEKHDDKAPEKKKEMSAAEEDEAGKVYPPAKKAVLVMMGLYLSLFLISLDRTIISTAVPAITNEFHSIDDIGWYASSYMMTACAFQLFFGRIYTFYSPKWCFIVSVAIFEIGSLVCAVAPSSAAFIIGRSVAGLGSAGIFSGSIVLTLHIVPLRLRPVYQSLMGAVILISTIIGPLIGGAFTTHVTWRWCFYVNLPSGGATILICMFLLPANPANPTEAEVKAKQLSIRQKIRRLDPIGTACFLPAIVCLILALQWGGTAYPWGNARIIVLWVLFGLLTIAFLAVQVWMGEDATIPLRIAKYRSVSASTWFAFWVSAALMTLVYWLPAWFQGIQGVDAVESGVRILPTILALVVSSIIAGGSVSRIGYYTPFLIACSVLMAIGAGLMTTFRIDTPKSVWIGYQVLFGFGVGLGQQQAGLAAQTVLPTKDVPIGVSFKFFGQQLGGAIFVSVGQNVFNDKLLAGLGDIGIRNISAEVVQNLGATELVQLSPGHAHEILIAYNDAITRVFMVGCILAALSLIGSLLTEWKSVKGKNLKGG</sequence>
<dbReference type="PANTHER" id="PTHR23501">
    <property type="entry name" value="MAJOR FACILITATOR SUPERFAMILY"/>
    <property type="match status" value="1"/>
</dbReference>
<keyword evidence="10" id="KW-1185">Reference proteome</keyword>
<dbReference type="GeneID" id="72071984"/>
<proteinExistence type="predicted"/>
<dbReference type="SUPFAM" id="SSF103473">
    <property type="entry name" value="MFS general substrate transporter"/>
    <property type="match status" value="1"/>
</dbReference>
<protein>
    <recommendedName>
        <fullName evidence="8">Major facilitator superfamily (MFS) profile domain-containing protein</fullName>
    </recommendedName>
</protein>
<evidence type="ECO:0000256" key="6">
    <source>
        <dbReference type="SAM" id="MobiDB-lite"/>
    </source>
</evidence>
<comment type="subcellular location">
    <subcellularLocation>
        <location evidence="1">Membrane</location>
        <topology evidence="1">Multi-pass membrane protein</topology>
    </subcellularLocation>
</comment>
<keyword evidence="3 7" id="KW-0812">Transmembrane</keyword>
<dbReference type="InterPro" id="IPR036259">
    <property type="entry name" value="MFS_trans_sf"/>
</dbReference>
<feature type="transmembrane region" description="Helical" evidence="7">
    <location>
        <begin position="542"/>
        <end position="563"/>
    </location>
</feature>
<feature type="transmembrane region" description="Helical" evidence="7">
    <location>
        <begin position="172"/>
        <end position="192"/>
    </location>
</feature>
<feature type="region of interest" description="Disordered" evidence="6">
    <location>
        <begin position="1"/>
        <end position="61"/>
    </location>
</feature>
<evidence type="ECO:0000256" key="3">
    <source>
        <dbReference type="ARBA" id="ARBA00022692"/>
    </source>
</evidence>
<dbReference type="InterPro" id="IPR011701">
    <property type="entry name" value="MFS"/>
</dbReference>
<gene>
    <name evidence="9" type="ORF">JDV02_010039</name>
</gene>
<dbReference type="RefSeq" id="XP_047847761.1">
    <property type="nucleotide sequence ID" value="XM_047991749.1"/>
</dbReference>
<dbReference type="FunFam" id="1.20.1250.20:FF:000196">
    <property type="entry name" value="MFS toxin efflux pump (AflT)"/>
    <property type="match status" value="1"/>
</dbReference>
<feature type="transmembrane region" description="Helical" evidence="7">
    <location>
        <begin position="411"/>
        <end position="431"/>
    </location>
</feature>
<accession>A0A9Q8QR18</accession>
<evidence type="ECO:0000256" key="2">
    <source>
        <dbReference type="ARBA" id="ARBA00022448"/>
    </source>
</evidence>
<feature type="transmembrane region" description="Helical" evidence="7">
    <location>
        <begin position="274"/>
        <end position="295"/>
    </location>
</feature>
<feature type="transmembrane region" description="Helical" evidence="7">
    <location>
        <begin position="230"/>
        <end position="253"/>
    </location>
</feature>
<evidence type="ECO:0000259" key="8">
    <source>
        <dbReference type="PROSITE" id="PS50850"/>
    </source>
</evidence>
<dbReference type="KEGG" id="ptkz:JDV02_010039"/>
<dbReference type="InterPro" id="IPR020846">
    <property type="entry name" value="MFS_dom"/>
</dbReference>